<proteinExistence type="predicted"/>
<feature type="coiled-coil region" evidence="1">
    <location>
        <begin position="21"/>
        <end position="48"/>
    </location>
</feature>
<keyword evidence="1" id="KW-0175">Coiled coil</keyword>
<evidence type="ECO:0000313" key="3">
    <source>
        <dbReference type="Proteomes" id="UP001497482"/>
    </source>
</evidence>
<dbReference type="AlphaFoldDB" id="A0AAV2LNG0"/>
<evidence type="ECO:0000313" key="2">
    <source>
        <dbReference type="EMBL" id="CAL1600897.1"/>
    </source>
</evidence>
<gene>
    <name evidence="2" type="ORF">KC01_LOCUS28964</name>
</gene>
<organism evidence="2 3">
    <name type="scientific">Knipowitschia caucasica</name>
    <name type="common">Caucasian dwarf goby</name>
    <name type="synonym">Pomatoschistus caucasicus</name>
    <dbReference type="NCBI Taxonomy" id="637954"/>
    <lineage>
        <taxon>Eukaryota</taxon>
        <taxon>Metazoa</taxon>
        <taxon>Chordata</taxon>
        <taxon>Craniata</taxon>
        <taxon>Vertebrata</taxon>
        <taxon>Euteleostomi</taxon>
        <taxon>Actinopterygii</taxon>
        <taxon>Neopterygii</taxon>
        <taxon>Teleostei</taxon>
        <taxon>Neoteleostei</taxon>
        <taxon>Acanthomorphata</taxon>
        <taxon>Gobiaria</taxon>
        <taxon>Gobiiformes</taxon>
        <taxon>Gobioidei</taxon>
        <taxon>Gobiidae</taxon>
        <taxon>Gobiinae</taxon>
        <taxon>Knipowitschia</taxon>
    </lineage>
</organism>
<evidence type="ECO:0000256" key="1">
    <source>
        <dbReference type="SAM" id="Coils"/>
    </source>
</evidence>
<dbReference type="Proteomes" id="UP001497482">
    <property type="component" value="Chromosome 3"/>
</dbReference>
<dbReference type="EMBL" id="OZ035825">
    <property type="protein sequence ID" value="CAL1600897.1"/>
    <property type="molecule type" value="Genomic_DNA"/>
</dbReference>
<dbReference type="PANTHER" id="PTHR47510:SF3">
    <property type="entry name" value="ENDO_EXONUCLEASE_PHOSPHATASE DOMAIN-CONTAINING PROTEIN"/>
    <property type="match status" value="1"/>
</dbReference>
<name>A0AAV2LNG0_KNICA</name>
<protein>
    <recommendedName>
        <fullName evidence="4">Reverse transcriptase</fullName>
    </recommendedName>
</protein>
<evidence type="ECO:0008006" key="4">
    <source>
        <dbReference type="Google" id="ProtNLM"/>
    </source>
</evidence>
<sequence length="161" mass="17668">MSKQVRTLLQARDAAIRSGDRALYSAAQADLEKEIKRAKKDHKRTESHMSSNNHREMWRSIQNITNYRGCSATATGQSATLAEELNCFFARFDTALSAPGLTSPSMGRCATPALLPPLHRSDTPPLTVQEHEVRRVLLAVNPRKATGPDGVPGKVLKASDF</sequence>
<dbReference type="PANTHER" id="PTHR47510">
    <property type="entry name" value="REVERSE TRANSCRIPTASE DOMAIN-CONTAINING PROTEIN"/>
    <property type="match status" value="1"/>
</dbReference>
<reference evidence="2 3" key="1">
    <citation type="submission" date="2024-04" db="EMBL/GenBank/DDBJ databases">
        <authorList>
            <person name="Waldvogel A.-M."/>
            <person name="Schoenle A."/>
        </authorList>
    </citation>
    <scope>NUCLEOTIDE SEQUENCE [LARGE SCALE GENOMIC DNA]</scope>
</reference>
<keyword evidence="3" id="KW-1185">Reference proteome</keyword>
<accession>A0AAV2LNG0</accession>